<dbReference type="KEGG" id="mseb:RE474_01270"/>
<dbReference type="GeneID" id="84231305"/>
<sequence length="54" mass="6182">MENMTPSNIDPSLYVWAKDFCKDRKESIDYFLNFGSPIEKALVSKVIELAEVQA</sequence>
<dbReference type="EMBL" id="CP133592">
    <property type="protein sequence ID" value="WMW25380.1"/>
    <property type="molecule type" value="Genomic_DNA"/>
</dbReference>
<reference evidence="1 2" key="1">
    <citation type="submission" date="2023-08" db="EMBL/GenBank/DDBJ databases">
        <title>Methanolobus mangrovi sp. nov. and Methanolobus sediminis sp. nov, two novel methylotrophic methanogens isolated from mangrove sediments in China.</title>
        <authorList>
            <person name="Zhou J."/>
        </authorList>
    </citation>
    <scope>NUCLEOTIDE SEQUENCE [LARGE SCALE GENOMIC DNA]</scope>
    <source>
        <strain evidence="1 2">FTZ6</strain>
    </source>
</reference>
<organism evidence="1 2">
    <name type="scientific">Methanolobus sediminis</name>
    <dbReference type="NCBI Taxonomy" id="3072978"/>
    <lineage>
        <taxon>Archaea</taxon>
        <taxon>Methanobacteriati</taxon>
        <taxon>Methanobacteriota</taxon>
        <taxon>Stenosarchaea group</taxon>
        <taxon>Methanomicrobia</taxon>
        <taxon>Methanosarcinales</taxon>
        <taxon>Methanosarcinaceae</taxon>
        <taxon>Methanolobus</taxon>
    </lineage>
</organism>
<proteinExistence type="predicted"/>
<dbReference type="RefSeq" id="WP_309311183.1">
    <property type="nucleotide sequence ID" value="NZ_CP133592.1"/>
</dbReference>
<name>A0AA51UL37_9EURY</name>
<evidence type="ECO:0000313" key="2">
    <source>
        <dbReference type="Proteomes" id="UP001182908"/>
    </source>
</evidence>
<protein>
    <submittedName>
        <fullName evidence="1">Uncharacterized protein</fullName>
    </submittedName>
</protein>
<evidence type="ECO:0000313" key="1">
    <source>
        <dbReference type="EMBL" id="WMW25380.1"/>
    </source>
</evidence>
<accession>A0AA51UL37</accession>
<keyword evidence="2" id="KW-1185">Reference proteome</keyword>
<gene>
    <name evidence="1" type="ORF">RE474_01270</name>
</gene>
<dbReference type="AlphaFoldDB" id="A0AA51UL37"/>
<dbReference type="Proteomes" id="UP001182908">
    <property type="component" value="Chromosome"/>
</dbReference>